<comment type="caution">
    <text evidence="2">The sequence shown here is derived from an EMBL/GenBank/DDBJ whole genome shotgun (WGS) entry which is preliminary data.</text>
</comment>
<evidence type="ECO:0000259" key="1">
    <source>
        <dbReference type="Pfam" id="PF09299"/>
    </source>
</evidence>
<evidence type="ECO:0000313" key="3">
    <source>
        <dbReference type="Proteomes" id="UP001576780"/>
    </source>
</evidence>
<protein>
    <submittedName>
        <fullName evidence="2">Mu transposase C-terminal domain-containing protein</fullName>
    </submittedName>
</protein>
<dbReference type="EMBL" id="JBHFNT010000027">
    <property type="protein sequence ID" value="MFB2833303.1"/>
    <property type="molecule type" value="Genomic_DNA"/>
</dbReference>
<accession>A0ABV4WDZ0</accession>
<dbReference type="Proteomes" id="UP001576780">
    <property type="component" value="Unassembled WGS sequence"/>
</dbReference>
<name>A0ABV4WDZ0_9CYAN</name>
<dbReference type="SUPFAM" id="SSF50610">
    <property type="entry name" value="mu transposase, C-terminal domain"/>
    <property type="match status" value="1"/>
</dbReference>
<evidence type="ECO:0000313" key="2">
    <source>
        <dbReference type="EMBL" id="MFB2833303.1"/>
    </source>
</evidence>
<proteinExistence type="predicted"/>
<reference evidence="2 3" key="1">
    <citation type="submission" date="2024-09" db="EMBL/GenBank/DDBJ databases">
        <title>Floridaenema gen nov. (Aerosakkonemataceae, Aerosakkonematales ord. nov., Cyanobacteria) from benthic tropical and subtropical fresh waters, with the description of four new species.</title>
        <authorList>
            <person name="Moretto J.A."/>
            <person name="Berthold D.E."/>
            <person name="Lefler F.W."/>
            <person name="Huang I.-S."/>
            <person name="Laughinghouse H. IV."/>
        </authorList>
    </citation>
    <scope>NUCLEOTIDE SEQUENCE [LARGE SCALE GENOMIC DNA]</scope>
    <source>
        <strain evidence="2 3">BLCC-F167</strain>
    </source>
</reference>
<keyword evidence="3" id="KW-1185">Reference proteome</keyword>
<feature type="domain" description="Transposase-like Mu C-terminal" evidence="1">
    <location>
        <begin position="1"/>
        <end position="52"/>
    </location>
</feature>
<sequence length="65" mass="7781">MRRDRRVVYRSGYIQFANLTYQGEHLAAYAGESVIIRYNPRDITTIYIYQLLESNVLLPKKWRSL</sequence>
<dbReference type="Pfam" id="PF09299">
    <property type="entry name" value="Mu-transpos_C"/>
    <property type="match status" value="1"/>
</dbReference>
<dbReference type="InterPro" id="IPR009004">
    <property type="entry name" value="Transposase_Mu_C"/>
</dbReference>
<organism evidence="2 3">
    <name type="scientific">Floridaenema evergladense BLCC-F167</name>
    <dbReference type="NCBI Taxonomy" id="3153639"/>
    <lineage>
        <taxon>Bacteria</taxon>
        <taxon>Bacillati</taxon>
        <taxon>Cyanobacteriota</taxon>
        <taxon>Cyanophyceae</taxon>
        <taxon>Oscillatoriophycideae</taxon>
        <taxon>Aerosakkonematales</taxon>
        <taxon>Aerosakkonemataceae</taxon>
        <taxon>Floridanema</taxon>
        <taxon>Floridanema evergladense</taxon>
    </lineage>
</organism>
<dbReference type="InterPro" id="IPR015378">
    <property type="entry name" value="Transposase-like_Mu_C"/>
</dbReference>
<dbReference type="Gene3D" id="2.30.30.130">
    <property type="entry name" value="Transposase, Mu, C-terminal"/>
    <property type="match status" value="1"/>
</dbReference>
<gene>
    <name evidence="2" type="ORF">ACE1CA_02095</name>
</gene>